<sequence>MAFPIVLGILSTGCLLAALHMVLACHFSASWLHALNMLPNDYKRSKRREYLAYVYFFAAAIGFGVMAYSGVKAALWWAPDDYKSVRDAAAAGVALWLSFHLPLILMGHAGYKAEKL</sequence>
<keyword evidence="1" id="KW-1133">Transmembrane helix</keyword>
<gene>
    <name evidence="2" type="ORF">ARC23_14555</name>
</gene>
<organism evidence="2 3">
    <name type="scientific">Stenotrophomonas beteli</name>
    <dbReference type="NCBI Taxonomy" id="3384461"/>
    <lineage>
        <taxon>Bacteria</taxon>
        <taxon>Pseudomonadati</taxon>
        <taxon>Pseudomonadota</taxon>
        <taxon>Gammaproteobacteria</taxon>
        <taxon>Lysobacterales</taxon>
        <taxon>Lysobacteraceae</taxon>
        <taxon>Stenotrophomonas</taxon>
        <taxon>Stenotrophomonas maltophilia group</taxon>
    </lineage>
</organism>
<comment type="caution">
    <text evidence="2">The sequence shown here is derived from an EMBL/GenBank/DDBJ whole genome shotgun (WGS) entry which is preliminary data.</text>
</comment>
<evidence type="ECO:0000313" key="2">
    <source>
        <dbReference type="EMBL" id="KRG49303.1"/>
    </source>
</evidence>
<feature type="transmembrane region" description="Helical" evidence="1">
    <location>
        <begin position="6"/>
        <end position="29"/>
    </location>
</feature>
<name>A0A0R0B6G3_9GAMM</name>
<dbReference type="AlphaFoldDB" id="A0A0R0B6G3"/>
<evidence type="ECO:0000313" key="3">
    <source>
        <dbReference type="Proteomes" id="UP000051757"/>
    </source>
</evidence>
<accession>A0A0R0B6G3</accession>
<proteinExistence type="predicted"/>
<keyword evidence="1" id="KW-0472">Membrane</keyword>
<keyword evidence="1" id="KW-0812">Transmembrane</keyword>
<feature type="transmembrane region" description="Helical" evidence="1">
    <location>
        <begin position="50"/>
        <end position="68"/>
    </location>
</feature>
<keyword evidence="3" id="KW-1185">Reference proteome</keyword>
<feature type="transmembrane region" description="Helical" evidence="1">
    <location>
        <begin position="88"/>
        <end position="111"/>
    </location>
</feature>
<dbReference type="Proteomes" id="UP000051757">
    <property type="component" value="Unassembled WGS sequence"/>
</dbReference>
<dbReference type="OrthoDB" id="10014002at2"/>
<dbReference type="EMBL" id="LLXV01000047">
    <property type="protein sequence ID" value="KRG49303.1"/>
    <property type="molecule type" value="Genomic_DNA"/>
</dbReference>
<protein>
    <recommendedName>
        <fullName evidence="4">Transmembrane protein</fullName>
    </recommendedName>
</protein>
<reference evidence="2 3" key="1">
    <citation type="journal article" date="2016" name="Front. Microbiol.">
        <title>Genome Sequence of Type Strains of Genus Stenotrophomonas.</title>
        <authorList>
            <person name="Patil P.P."/>
            <person name="Midha S."/>
            <person name="Kumar S."/>
            <person name="Patil P.B."/>
        </authorList>
    </citation>
    <scope>NUCLEOTIDE SEQUENCE [LARGE SCALE GENOMIC DNA]</scope>
    <source>
        <strain evidence="2 3">LMG 978</strain>
    </source>
</reference>
<evidence type="ECO:0008006" key="4">
    <source>
        <dbReference type="Google" id="ProtNLM"/>
    </source>
</evidence>
<evidence type="ECO:0000256" key="1">
    <source>
        <dbReference type="SAM" id="Phobius"/>
    </source>
</evidence>